<dbReference type="STRING" id="59733.SAMN05421769_3590"/>
<dbReference type="RefSeq" id="WP_074231860.1">
    <property type="nucleotide sequence ID" value="NZ_FSRQ01000004.1"/>
</dbReference>
<dbReference type="OrthoDB" id="8907997at2"/>
<accession>A0A1N6IN46</accession>
<organism evidence="2 3">
    <name type="scientific">Chryseobacterium scophthalmum</name>
    <dbReference type="NCBI Taxonomy" id="59733"/>
    <lineage>
        <taxon>Bacteria</taxon>
        <taxon>Pseudomonadati</taxon>
        <taxon>Bacteroidota</taxon>
        <taxon>Flavobacteriia</taxon>
        <taxon>Flavobacteriales</taxon>
        <taxon>Weeksellaceae</taxon>
        <taxon>Chryseobacterium group</taxon>
        <taxon>Chryseobacterium</taxon>
    </lineage>
</organism>
<dbReference type="Proteomes" id="UP000184782">
    <property type="component" value="Unassembled WGS sequence"/>
</dbReference>
<gene>
    <name evidence="2" type="ORF">SAMN05421769_3590</name>
</gene>
<keyword evidence="1" id="KW-0175">Coiled coil</keyword>
<dbReference type="AlphaFoldDB" id="A0A1N6IN46"/>
<evidence type="ECO:0008006" key="4">
    <source>
        <dbReference type="Google" id="ProtNLM"/>
    </source>
</evidence>
<reference evidence="3" key="1">
    <citation type="submission" date="2016-12" db="EMBL/GenBank/DDBJ databases">
        <authorList>
            <person name="Varghese N."/>
            <person name="Submissions S."/>
        </authorList>
    </citation>
    <scope>NUCLEOTIDE SEQUENCE [LARGE SCALE GENOMIC DNA]</scope>
    <source>
        <strain evidence="3">DSM 16779</strain>
    </source>
</reference>
<evidence type="ECO:0000256" key="1">
    <source>
        <dbReference type="SAM" id="Coils"/>
    </source>
</evidence>
<name>A0A1N6IN46_9FLAO</name>
<sequence length="182" mass="21453">MQDEFIIEKIENSLKSLIEKDYWLIEKDLSEQSICHKLALYIQNEFNGYDLDIDCEYNGDITRDNERKSISILKSELKALKLLKEKEENDLEKEYTNRAVFPDIIIHKRGSLKYNLCIIEVKKSSSNIPFVYDDLKLKSYTSEDYDNNLDYQIGVFVKIIVGTKPSYTLKYYKHGQEMNIPN</sequence>
<evidence type="ECO:0000313" key="3">
    <source>
        <dbReference type="Proteomes" id="UP000184782"/>
    </source>
</evidence>
<feature type="coiled-coil region" evidence="1">
    <location>
        <begin position="70"/>
        <end position="97"/>
    </location>
</feature>
<dbReference type="EMBL" id="FSRQ01000004">
    <property type="protein sequence ID" value="SIO33407.1"/>
    <property type="molecule type" value="Genomic_DNA"/>
</dbReference>
<keyword evidence="3" id="KW-1185">Reference proteome</keyword>
<protein>
    <recommendedName>
        <fullName evidence="4">Type I restriction enzyme R protein N terminus (HSDR_N)</fullName>
    </recommendedName>
</protein>
<evidence type="ECO:0000313" key="2">
    <source>
        <dbReference type="EMBL" id="SIO33407.1"/>
    </source>
</evidence>
<proteinExistence type="predicted"/>